<organism evidence="5 6">
    <name type="scientific">Natronorubrum texcoconense</name>
    <dbReference type="NCBI Taxonomy" id="1095776"/>
    <lineage>
        <taxon>Archaea</taxon>
        <taxon>Methanobacteriati</taxon>
        <taxon>Methanobacteriota</taxon>
        <taxon>Stenosarchaea group</taxon>
        <taxon>Halobacteria</taxon>
        <taxon>Halobacteriales</taxon>
        <taxon>Natrialbaceae</taxon>
        <taxon>Natronorubrum</taxon>
    </lineage>
</organism>
<feature type="transmembrane region" description="Helical" evidence="2">
    <location>
        <begin position="113"/>
        <end position="131"/>
    </location>
</feature>
<dbReference type="Pfam" id="PF26503">
    <property type="entry name" value="DUF8167_3rd"/>
    <property type="match status" value="1"/>
</dbReference>
<evidence type="ECO:0000259" key="4">
    <source>
        <dbReference type="Pfam" id="PF26503"/>
    </source>
</evidence>
<feature type="domain" description="DUF8167" evidence="3">
    <location>
        <begin position="166"/>
        <end position="240"/>
    </location>
</feature>
<protein>
    <recommendedName>
        <fullName evidence="7">RCK C-terminal domain-containing protein</fullName>
    </recommendedName>
</protein>
<accession>A0A1G9BQ31</accession>
<evidence type="ECO:0000313" key="6">
    <source>
        <dbReference type="Proteomes" id="UP000198882"/>
    </source>
</evidence>
<evidence type="ECO:0008006" key="7">
    <source>
        <dbReference type="Google" id="ProtNLM"/>
    </source>
</evidence>
<evidence type="ECO:0000256" key="1">
    <source>
        <dbReference type="SAM" id="MobiDB-lite"/>
    </source>
</evidence>
<evidence type="ECO:0000259" key="3">
    <source>
        <dbReference type="Pfam" id="PF26502"/>
    </source>
</evidence>
<dbReference type="Pfam" id="PF26502">
    <property type="entry name" value="DUF8167_2nd"/>
    <property type="match status" value="1"/>
</dbReference>
<dbReference type="EMBL" id="FNFE01000004">
    <property type="protein sequence ID" value="SDK41523.1"/>
    <property type="molecule type" value="Genomic_DNA"/>
</dbReference>
<keyword evidence="2" id="KW-0472">Membrane</keyword>
<dbReference type="InterPro" id="IPR058603">
    <property type="entry name" value="DUF8167_2nd"/>
</dbReference>
<name>A0A1G9BQ31_9EURY</name>
<gene>
    <name evidence="5" type="ORF">SAMN04515672_3044</name>
</gene>
<feature type="transmembrane region" description="Helical" evidence="2">
    <location>
        <begin position="48"/>
        <end position="75"/>
    </location>
</feature>
<feature type="compositionally biased region" description="Basic and acidic residues" evidence="1">
    <location>
        <begin position="305"/>
        <end position="315"/>
    </location>
</feature>
<evidence type="ECO:0000256" key="2">
    <source>
        <dbReference type="SAM" id="Phobius"/>
    </source>
</evidence>
<keyword evidence="6" id="KW-1185">Reference proteome</keyword>
<sequence>MVSGEREWDGSERTESFASNALESGQAPISRPTYEVSMIPLFVTPVEILTGVSIALLFGTVCAAVVGCASVVIGYVTDEGIPSVVGGVATVVLTGAGLYAAAVVDGSTIQPGLLLGVGLGFVLGLYATSWGNQLAVDLPRTTAGSTERTQPLAADAIDAVDAMGQVTIRSSGGVREFEGYPPLGPELRATLEDGAWRLPADCPIAELETRLEDRLRTSYGFEAVSVSVDGRGRATITAAPPANGVAKRVPEGWRAVSTRALLPTGLAPGDDVLVATESSTVSGTVLSATAAPVADCGYTSPNTAPHDDGPSDNRSKSGSGSLSPDAVTGGGDGYVTVAVPTTDTDVLLEDKQARIVVRPSGSTHEFDAISLLERDGTAIRQTTVTDAVRDAVSDEESDLDVFAIRNGEPSGSEPAAEYEWRFEPDSDALEIGSEVFLLGSDVAAFGPEPDEEDEQGERGERDDGEPATPEVSH</sequence>
<reference evidence="6" key="1">
    <citation type="submission" date="2016-10" db="EMBL/GenBank/DDBJ databases">
        <authorList>
            <person name="Varghese N."/>
            <person name="Submissions S."/>
        </authorList>
    </citation>
    <scope>NUCLEOTIDE SEQUENCE [LARGE SCALE GENOMIC DNA]</scope>
    <source>
        <strain evidence="6">B4,CECT 8067,JCM 17497</strain>
    </source>
</reference>
<evidence type="ECO:0000313" key="5">
    <source>
        <dbReference type="EMBL" id="SDK41523.1"/>
    </source>
</evidence>
<proteinExistence type="predicted"/>
<dbReference type="STRING" id="1095776.SAMN04515672_3044"/>
<feature type="region of interest" description="Disordered" evidence="1">
    <location>
        <begin position="441"/>
        <end position="473"/>
    </location>
</feature>
<dbReference type="InterPro" id="IPR058604">
    <property type="entry name" value="DUF8167_3rd"/>
</dbReference>
<keyword evidence="2" id="KW-1133">Transmembrane helix</keyword>
<feature type="domain" description="DUF8167" evidence="4">
    <location>
        <begin position="254"/>
        <end position="361"/>
    </location>
</feature>
<dbReference type="AlphaFoldDB" id="A0A1G9BQ31"/>
<feature type="region of interest" description="Disordered" evidence="1">
    <location>
        <begin position="297"/>
        <end position="335"/>
    </location>
</feature>
<keyword evidence="2" id="KW-0812">Transmembrane</keyword>
<feature type="transmembrane region" description="Helical" evidence="2">
    <location>
        <begin position="81"/>
        <end position="101"/>
    </location>
</feature>
<dbReference type="Proteomes" id="UP000198882">
    <property type="component" value="Unassembled WGS sequence"/>
</dbReference>
<dbReference type="RefSeq" id="WP_245724222.1">
    <property type="nucleotide sequence ID" value="NZ_FNFE01000004.1"/>
</dbReference>